<gene>
    <name evidence="2" type="ORF">FHS27_005909</name>
</gene>
<evidence type="ECO:0000313" key="3">
    <source>
        <dbReference type="Proteomes" id="UP000536179"/>
    </source>
</evidence>
<reference evidence="2 3" key="1">
    <citation type="submission" date="2020-08" db="EMBL/GenBank/DDBJ databases">
        <title>Genomic Encyclopedia of Type Strains, Phase III (KMG-III): the genomes of soil and plant-associated and newly described type strains.</title>
        <authorList>
            <person name="Whitman W."/>
        </authorList>
    </citation>
    <scope>NUCLEOTIDE SEQUENCE [LARGE SCALE GENOMIC DNA]</scope>
    <source>
        <strain evidence="2 3">CECT 8075</strain>
    </source>
</reference>
<comment type="caution">
    <text evidence="2">The sequence shown here is derived from an EMBL/GenBank/DDBJ whole genome shotgun (WGS) entry which is preliminary data.</text>
</comment>
<dbReference type="Gene3D" id="1.25.40.10">
    <property type="entry name" value="Tetratricopeptide repeat domain"/>
    <property type="match status" value="1"/>
</dbReference>
<dbReference type="InterPro" id="IPR011990">
    <property type="entry name" value="TPR-like_helical_dom_sf"/>
</dbReference>
<accession>A0A7W5E4Q9</accession>
<dbReference type="RefSeq" id="WP_246421103.1">
    <property type="nucleotide sequence ID" value="NZ_JACHXU010000031.1"/>
</dbReference>
<dbReference type="AlphaFoldDB" id="A0A7W5E4Q9"/>
<dbReference type="PROSITE" id="PS51257">
    <property type="entry name" value="PROKAR_LIPOPROTEIN"/>
    <property type="match status" value="1"/>
</dbReference>
<organism evidence="2 3">
    <name type="scientific">Aporhodopirellula rubra</name>
    <dbReference type="NCBI Taxonomy" id="980271"/>
    <lineage>
        <taxon>Bacteria</taxon>
        <taxon>Pseudomonadati</taxon>
        <taxon>Planctomycetota</taxon>
        <taxon>Planctomycetia</taxon>
        <taxon>Pirellulales</taxon>
        <taxon>Pirellulaceae</taxon>
        <taxon>Aporhodopirellula</taxon>
    </lineage>
</organism>
<evidence type="ECO:0000313" key="2">
    <source>
        <dbReference type="EMBL" id="MBB3210063.1"/>
    </source>
</evidence>
<keyword evidence="3" id="KW-1185">Reference proteome</keyword>
<sequence>MRSTVFTCCAIALAFSSAIGCRDDSSEMERIMAQRQVALQEKTRQDHLGETVSLLDQYVVLNEQKARRQIAYHANQWIRENAARLKNSADNNDDATIPKIAQSLGEMIAPDAMEDKILRPEFTTDDVPFLRDANTFRRVVAWIDSPVRDDLLFADWLAGLRKSSAENADSDGVLTPMQIDRLQTAMRLFDWTVRNIALEPETLQPPTGLQIPPMPPGIPFEGPGFRQSDYQTLWRGRGDWLQRCGVFTQLCMQAGIPAAVLATQSDETGRRTPWCVGVLVGEQIYLFEPRLGLPIPGPNQTGVATLAQARKDASVMRRLDVAGYFDYPLSRSDISQSVALLNVHAETLAPRMKLLESGLTGDRRMTLWVDANDWAEKFDAVPGIAGARIWEIPTINEIYARGMELVAERDPAFAFWYRARFAVMESNDSSANNLAKGRWKHLTGQFVDDEIEGESGARTRYLEQRAPEFEIDDLRINVELQKQYGLRRELGVEPAQYDAQLRQMQDFMRLGKRTATYWLALVQYDDGRFETAHNWFTKRVLDQDQRSYWEGGAVYNAARSSEAAGDIESAISTLKTDRNVADHGNRLRARLLDKTLPTDKSDSSDSSDSESTDSEETTDADAE</sequence>
<evidence type="ECO:0000256" key="1">
    <source>
        <dbReference type="SAM" id="MobiDB-lite"/>
    </source>
</evidence>
<name>A0A7W5E4Q9_9BACT</name>
<feature type="compositionally biased region" description="Basic and acidic residues" evidence="1">
    <location>
        <begin position="590"/>
        <end position="603"/>
    </location>
</feature>
<feature type="region of interest" description="Disordered" evidence="1">
    <location>
        <begin position="590"/>
        <end position="623"/>
    </location>
</feature>
<dbReference type="Proteomes" id="UP000536179">
    <property type="component" value="Unassembled WGS sequence"/>
</dbReference>
<dbReference type="EMBL" id="JACHXU010000031">
    <property type="protein sequence ID" value="MBB3210063.1"/>
    <property type="molecule type" value="Genomic_DNA"/>
</dbReference>
<proteinExistence type="predicted"/>
<feature type="compositionally biased region" description="Acidic residues" evidence="1">
    <location>
        <begin position="605"/>
        <end position="623"/>
    </location>
</feature>
<protein>
    <submittedName>
        <fullName evidence="2">Tetratricopeptide (TPR) repeat protein</fullName>
    </submittedName>
</protein>